<accession>A0AB39W553</accession>
<evidence type="ECO:0000313" key="1">
    <source>
        <dbReference type="EMBL" id="XDU96710.1"/>
    </source>
</evidence>
<dbReference type="SUPFAM" id="SSF47336">
    <property type="entry name" value="ACP-like"/>
    <property type="match status" value="1"/>
</dbReference>
<proteinExistence type="predicted"/>
<name>A0AB39W553_9FLAO</name>
<reference evidence="1" key="1">
    <citation type="submission" date="2024-07" db="EMBL/GenBank/DDBJ databases">
        <authorList>
            <person name="Biller S.J."/>
        </authorList>
    </citation>
    <scope>NUCLEOTIDE SEQUENCE</scope>
    <source>
        <strain evidence="1">WC2409</strain>
    </source>
</reference>
<dbReference type="AlphaFoldDB" id="A0AB39W553"/>
<dbReference type="InterPro" id="IPR036736">
    <property type="entry name" value="ACP-like_sf"/>
</dbReference>
<protein>
    <submittedName>
        <fullName evidence="1">Acyl carrier protein</fullName>
    </submittedName>
</protein>
<sequence length="84" mass="9667">MNEAAILEQLKKIIMPFVNNEKAFDSFSEETDFIKDLNINSANLVDIILDVEDAFDIQIDNESMEKMLDVKSTLEIIRTKLSEK</sequence>
<dbReference type="EMBL" id="CP165625">
    <property type="protein sequence ID" value="XDU96710.1"/>
    <property type="molecule type" value="Genomic_DNA"/>
</dbReference>
<dbReference type="RefSeq" id="WP_369753808.1">
    <property type="nucleotide sequence ID" value="NZ_CP165625.1"/>
</dbReference>
<dbReference type="Gene3D" id="1.10.1200.10">
    <property type="entry name" value="ACP-like"/>
    <property type="match status" value="1"/>
</dbReference>
<organism evidence="1">
    <name type="scientific">Flavobacterium sp. WC2409</name>
    <dbReference type="NCBI Taxonomy" id="3234139"/>
    <lineage>
        <taxon>Bacteria</taxon>
        <taxon>Pseudomonadati</taxon>
        <taxon>Bacteroidota</taxon>
        <taxon>Flavobacteriia</taxon>
        <taxon>Flavobacteriales</taxon>
        <taxon>Flavobacteriaceae</taxon>
        <taxon>Flavobacterium</taxon>
    </lineage>
</organism>
<gene>
    <name evidence="1" type="ORF">AB3G34_06220</name>
</gene>